<gene>
    <name evidence="2" type="ORF">BDU57DRAFT_435259</name>
</gene>
<protein>
    <recommendedName>
        <fullName evidence="1">KANL3/Tex30 alpha/beta hydrolase-like domain-containing protein</fullName>
    </recommendedName>
</protein>
<dbReference type="Pfam" id="PF20408">
    <property type="entry name" value="Abhydrolase_11"/>
    <property type="match status" value="1"/>
</dbReference>
<feature type="non-terminal residue" evidence="2">
    <location>
        <position position="1"/>
    </location>
</feature>
<dbReference type="Gene3D" id="3.40.50.1820">
    <property type="entry name" value="alpha/beta hydrolase"/>
    <property type="match status" value="1"/>
</dbReference>
<dbReference type="PANTHER" id="PTHR13136:SF11">
    <property type="entry name" value="TESTIS-EXPRESSED PROTEIN 30"/>
    <property type="match status" value="1"/>
</dbReference>
<dbReference type="OrthoDB" id="6415022at2759"/>
<reference evidence="2" key="1">
    <citation type="journal article" date="2020" name="Stud. Mycol.">
        <title>101 Dothideomycetes genomes: a test case for predicting lifestyles and emergence of pathogens.</title>
        <authorList>
            <person name="Haridas S."/>
            <person name="Albert R."/>
            <person name="Binder M."/>
            <person name="Bloem J."/>
            <person name="Labutti K."/>
            <person name="Salamov A."/>
            <person name="Andreopoulos B."/>
            <person name="Baker S."/>
            <person name="Barry K."/>
            <person name="Bills G."/>
            <person name="Bluhm B."/>
            <person name="Cannon C."/>
            <person name="Castanera R."/>
            <person name="Culley D."/>
            <person name="Daum C."/>
            <person name="Ezra D."/>
            <person name="Gonzalez J."/>
            <person name="Henrissat B."/>
            <person name="Kuo A."/>
            <person name="Liang C."/>
            <person name="Lipzen A."/>
            <person name="Lutzoni F."/>
            <person name="Magnuson J."/>
            <person name="Mondo S."/>
            <person name="Nolan M."/>
            <person name="Ohm R."/>
            <person name="Pangilinan J."/>
            <person name="Park H.-J."/>
            <person name="Ramirez L."/>
            <person name="Alfaro M."/>
            <person name="Sun H."/>
            <person name="Tritt A."/>
            <person name="Yoshinaga Y."/>
            <person name="Zwiers L.-H."/>
            <person name="Turgeon B."/>
            <person name="Goodwin S."/>
            <person name="Spatafora J."/>
            <person name="Crous P."/>
            <person name="Grigoriev I."/>
        </authorList>
    </citation>
    <scope>NUCLEOTIDE SEQUENCE</scope>
    <source>
        <strain evidence="2">HMLAC05119</strain>
    </source>
</reference>
<dbReference type="InterPro" id="IPR026555">
    <property type="entry name" value="NSL3/Tex30"/>
</dbReference>
<evidence type="ECO:0000313" key="2">
    <source>
        <dbReference type="EMBL" id="KAF1915457.1"/>
    </source>
</evidence>
<proteinExistence type="predicted"/>
<dbReference type="Proteomes" id="UP000800096">
    <property type="component" value="Unassembled WGS sequence"/>
</dbReference>
<accession>A0A6A5QN45</accession>
<evidence type="ECO:0000313" key="3">
    <source>
        <dbReference type="Proteomes" id="UP000800096"/>
    </source>
</evidence>
<sequence>VQCHSYLSTSKAQPLLFTHGAGGTLSAPAVVNFCTGFSSALPVLAFQGSMNLASRVKGFQACIEHLGSNSPKLVLGGRSMGARAAVMAASRVLENEAGMEVVLVLVSYPLQGPKDVRNQILLDLPASVSVLFVIGDRDSMCPLDLLDGVRGRMRAKNQLVVVRSAEHGMHTKPASLEKEFGEQTGKIAAAWVS</sequence>
<evidence type="ECO:0000259" key="1">
    <source>
        <dbReference type="Pfam" id="PF20408"/>
    </source>
</evidence>
<feature type="domain" description="KANL3/Tex30 alpha/beta hydrolase-like" evidence="1">
    <location>
        <begin position="56"/>
        <end position="175"/>
    </location>
</feature>
<name>A0A6A5QN45_AMPQU</name>
<feature type="non-terminal residue" evidence="2">
    <location>
        <position position="193"/>
    </location>
</feature>
<dbReference type="PANTHER" id="PTHR13136">
    <property type="entry name" value="TESTIS DEVELOPMENT PROTEIN PRTD"/>
    <property type="match status" value="1"/>
</dbReference>
<dbReference type="InterPro" id="IPR029058">
    <property type="entry name" value="AB_hydrolase_fold"/>
</dbReference>
<dbReference type="SUPFAM" id="SSF53474">
    <property type="entry name" value="alpha/beta-Hydrolases"/>
    <property type="match status" value="1"/>
</dbReference>
<dbReference type="AlphaFoldDB" id="A0A6A5QN45"/>
<keyword evidence="3" id="KW-1185">Reference proteome</keyword>
<organism evidence="2 3">
    <name type="scientific">Ampelomyces quisqualis</name>
    <name type="common">Powdery mildew agent</name>
    <dbReference type="NCBI Taxonomy" id="50730"/>
    <lineage>
        <taxon>Eukaryota</taxon>
        <taxon>Fungi</taxon>
        <taxon>Dikarya</taxon>
        <taxon>Ascomycota</taxon>
        <taxon>Pezizomycotina</taxon>
        <taxon>Dothideomycetes</taxon>
        <taxon>Pleosporomycetidae</taxon>
        <taxon>Pleosporales</taxon>
        <taxon>Pleosporineae</taxon>
        <taxon>Phaeosphaeriaceae</taxon>
        <taxon>Ampelomyces</taxon>
    </lineage>
</organism>
<dbReference type="InterPro" id="IPR046879">
    <property type="entry name" value="KANL3/Tex30_Abhydrolase"/>
</dbReference>
<dbReference type="EMBL" id="ML979136">
    <property type="protein sequence ID" value="KAF1915457.1"/>
    <property type="molecule type" value="Genomic_DNA"/>
</dbReference>